<dbReference type="Gene3D" id="3.30.1490.20">
    <property type="entry name" value="ATP-grasp fold, A domain"/>
    <property type="match status" value="1"/>
</dbReference>
<dbReference type="AlphaFoldDB" id="A0A2D2DJT4"/>
<keyword evidence="13 19" id="KW-0443">Lipid metabolism</keyword>
<dbReference type="Proteomes" id="UP000229897">
    <property type="component" value="Chromosome"/>
</dbReference>
<evidence type="ECO:0000256" key="13">
    <source>
        <dbReference type="ARBA" id="ARBA00023098"/>
    </source>
</evidence>
<dbReference type="SUPFAM" id="SSF52440">
    <property type="entry name" value="PreATP-grasp domain"/>
    <property type="match status" value="1"/>
</dbReference>
<evidence type="ECO:0000256" key="9">
    <source>
        <dbReference type="ARBA" id="ARBA00022741"/>
    </source>
</evidence>
<evidence type="ECO:0000256" key="5">
    <source>
        <dbReference type="ARBA" id="ARBA00017242"/>
    </source>
</evidence>
<keyword evidence="14 19" id="KW-0275">Fatty acid biosynthesis</keyword>
<dbReference type="GO" id="GO:0004075">
    <property type="term" value="F:biotin carboxylase activity"/>
    <property type="evidence" value="ECO:0007669"/>
    <property type="project" value="UniProtKB-EC"/>
</dbReference>
<dbReference type="PROSITE" id="PS00866">
    <property type="entry name" value="CPSASE_1"/>
    <property type="match status" value="1"/>
</dbReference>
<dbReference type="SUPFAM" id="SSF56059">
    <property type="entry name" value="Glutathione synthetase ATP-binding domain-like"/>
    <property type="match status" value="1"/>
</dbReference>
<evidence type="ECO:0000256" key="7">
    <source>
        <dbReference type="ARBA" id="ARBA00022598"/>
    </source>
</evidence>
<keyword evidence="15 19" id="KW-0092">Biotin</keyword>
<gene>
    <name evidence="23" type="primary">accC</name>
    <name evidence="23" type="ORF">CR152_12420</name>
</gene>
<dbReference type="NCBIfam" id="TIGR00514">
    <property type="entry name" value="accC"/>
    <property type="match status" value="1"/>
</dbReference>
<sequence>MFEKILIANRGEIALRIQRACREMGIKTVVVHSEADKDAKYVKLADESVCIGPAPSSLSYLNMPAIISAAEVTDAEAIHPGYGFLSENADFAERVEKSGFVFIGPRSDSIRLMGDKVSAKQAMIRAGVPCVPGSDGALPDDPKEIIQTARRVGYPVIIKAAGGGGGRGMRVVHTEAALLNAVAMTKTEAGTAFGNPEVYMEKYLENPRHVEIQILADEHKNAVWLGERDCSMQRRHQKVIEEAPAPGIPRKLIEKIGDRCAEACRKIGYRGAGTFEFLYENNEFYFIEMNTRVQVEHPVTEMITGIDIVQEQIRIACGEKLRFRQRDIMLSGHAVECRINAEDPFKFTPSPGRIVSWHAPGGPGIRVDSHAYAGYYVPPHYDSMIGKVIAYGATREQAIRRMQIALSEMVVEGILTNIPLHRELMIDARFIEGGTNIHYLEQKLADKPDLPKGPTSPNKSETKADA</sequence>
<evidence type="ECO:0000256" key="2">
    <source>
        <dbReference type="ARBA" id="ARBA00004956"/>
    </source>
</evidence>
<dbReference type="SUPFAM" id="SSF51246">
    <property type="entry name" value="Rudiment single hybrid motif"/>
    <property type="match status" value="1"/>
</dbReference>
<dbReference type="PROSITE" id="PS50975">
    <property type="entry name" value="ATP_GRASP"/>
    <property type="match status" value="1"/>
</dbReference>
<dbReference type="Pfam" id="PF00289">
    <property type="entry name" value="Biotin_carb_N"/>
    <property type="match status" value="1"/>
</dbReference>
<keyword evidence="24" id="KW-1185">Reference proteome</keyword>
<keyword evidence="10 19" id="KW-0276">Fatty acid metabolism</keyword>
<dbReference type="InterPro" id="IPR005479">
    <property type="entry name" value="CPAse_ATP-bd"/>
</dbReference>
<dbReference type="GO" id="GO:2001295">
    <property type="term" value="P:malonyl-CoA biosynthetic process"/>
    <property type="evidence" value="ECO:0007669"/>
    <property type="project" value="UniProtKB-UniPathway"/>
</dbReference>
<evidence type="ECO:0000256" key="1">
    <source>
        <dbReference type="ARBA" id="ARBA00003761"/>
    </source>
</evidence>
<accession>A0A2D2DJT4</accession>
<dbReference type="GO" id="GO:0005524">
    <property type="term" value="F:ATP binding"/>
    <property type="evidence" value="ECO:0007669"/>
    <property type="project" value="UniProtKB-UniRule"/>
</dbReference>
<evidence type="ECO:0000256" key="8">
    <source>
        <dbReference type="ARBA" id="ARBA00022723"/>
    </source>
</evidence>
<dbReference type="UniPathway" id="UPA00655">
    <property type="reaction ID" value="UER00711"/>
</dbReference>
<evidence type="ECO:0000256" key="11">
    <source>
        <dbReference type="ARBA" id="ARBA00022840"/>
    </source>
</evidence>
<dbReference type="InterPro" id="IPR011054">
    <property type="entry name" value="Rudment_hybrid_motif"/>
</dbReference>
<evidence type="ECO:0000256" key="17">
    <source>
        <dbReference type="ARBA" id="ARBA00048600"/>
    </source>
</evidence>
<comment type="pathway">
    <text evidence="2 19">Lipid metabolism; malonyl-CoA biosynthesis; malonyl-CoA from acetyl-CoA: step 1/1.</text>
</comment>
<evidence type="ECO:0000256" key="15">
    <source>
        <dbReference type="ARBA" id="ARBA00023267"/>
    </source>
</evidence>
<evidence type="ECO:0000256" key="16">
    <source>
        <dbReference type="ARBA" id="ARBA00033786"/>
    </source>
</evidence>
<dbReference type="NCBIfam" id="NF006367">
    <property type="entry name" value="PRK08591.1"/>
    <property type="match status" value="1"/>
</dbReference>
<comment type="function">
    <text evidence="1 19">This protein is a component of the acetyl coenzyme A carboxylase complex; first, biotin carboxylase catalyzes the carboxylation of the carrier protein and then the transcarboxylase transfers the carboxyl group to form malonyl-CoA.</text>
</comment>
<comment type="catalytic activity">
    <reaction evidence="17 19">
        <text>N(6)-biotinyl-L-lysyl-[protein] + hydrogencarbonate + ATP = N(6)-carboxybiotinyl-L-lysyl-[protein] + ADP + phosphate + H(+)</text>
        <dbReference type="Rhea" id="RHEA:13501"/>
        <dbReference type="Rhea" id="RHEA-COMP:10505"/>
        <dbReference type="Rhea" id="RHEA-COMP:10506"/>
        <dbReference type="ChEBI" id="CHEBI:15378"/>
        <dbReference type="ChEBI" id="CHEBI:17544"/>
        <dbReference type="ChEBI" id="CHEBI:30616"/>
        <dbReference type="ChEBI" id="CHEBI:43474"/>
        <dbReference type="ChEBI" id="CHEBI:83144"/>
        <dbReference type="ChEBI" id="CHEBI:83145"/>
        <dbReference type="ChEBI" id="CHEBI:456216"/>
        <dbReference type="EC" id="6.3.4.14"/>
    </reaction>
</comment>
<dbReference type="InterPro" id="IPR005481">
    <property type="entry name" value="BC-like_N"/>
</dbReference>
<dbReference type="PROSITE" id="PS00867">
    <property type="entry name" value="CPSASE_2"/>
    <property type="match status" value="1"/>
</dbReference>
<evidence type="ECO:0000256" key="3">
    <source>
        <dbReference type="ARBA" id="ARBA00011750"/>
    </source>
</evidence>
<dbReference type="PANTHER" id="PTHR48095:SF2">
    <property type="entry name" value="BIOTIN CARBOXYLASE, CHLOROPLASTIC"/>
    <property type="match status" value="1"/>
</dbReference>
<dbReference type="InterPro" id="IPR013815">
    <property type="entry name" value="ATP_grasp_subdomain_1"/>
</dbReference>
<evidence type="ECO:0000256" key="19">
    <source>
        <dbReference type="RuleBase" id="RU365063"/>
    </source>
</evidence>
<evidence type="ECO:0000256" key="18">
    <source>
        <dbReference type="PROSITE-ProRule" id="PRU00409"/>
    </source>
</evidence>
<dbReference type="SMART" id="SM00878">
    <property type="entry name" value="Biotin_carb_C"/>
    <property type="match status" value="1"/>
</dbReference>
<dbReference type="Pfam" id="PF02786">
    <property type="entry name" value="CPSase_L_D2"/>
    <property type="match status" value="1"/>
</dbReference>
<evidence type="ECO:0000256" key="4">
    <source>
        <dbReference type="ARBA" id="ARBA00013263"/>
    </source>
</evidence>
<feature type="domain" description="Biotin carboxylation" evidence="22">
    <location>
        <begin position="1"/>
        <end position="445"/>
    </location>
</feature>
<dbReference type="RefSeq" id="WP_099875192.1">
    <property type="nucleotide sequence ID" value="NZ_CP024608.1"/>
</dbReference>
<dbReference type="OrthoDB" id="9803706at2"/>
<dbReference type="InterPro" id="IPR016185">
    <property type="entry name" value="PreATP-grasp_dom_sf"/>
</dbReference>
<evidence type="ECO:0000256" key="6">
    <source>
        <dbReference type="ARBA" id="ARBA00022516"/>
    </source>
</evidence>
<dbReference type="PANTHER" id="PTHR48095">
    <property type="entry name" value="PYRUVATE CARBOXYLASE SUBUNIT A"/>
    <property type="match status" value="1"/>
</dbReference>
<dbReference type="Gene3D" id="3.40.50.20">
    <property type="match status" value="1"/>
</dbReference>
<keyword evidence="8" id="KW-0479">Metal-binding</keyword>
<evidence type="ECO:0000313" key="24">
    <source>
        <dbReference type="Proteomes" id="UP000229897"/>
    </source>
</evidence>
<keyword evidence="11 18" id="KW-0067">ATP-binding</keyword>
<dbReference type="InterPro" id="IPR011764">
    <property type="entry name" value="Biotin_carboxylation_dom"/>
</dbReference>
<dbReference type="InterPro" id="IPR005482">
    <property type="entry name" value="Biotin_COase_C"/>
</dbReference>
<dbReference type="InterPro" id="IPR051602">
    <property type="entry name" value="ACC_Biotin_Carboxylase"/>
</dbReference>
<dbReference type="EC" id="6.3.4.14" evidence="4 19"/>
<dbReference type="InterPro" id="IPR011761">
    <property type="entry name" value="ATP-grasp"/>
</dbReference>
<dbReference type="FunFam" id="3.40.50.20:FF:000010">
    <property type="entry name" value="Propionyl-CoA carboxylase subunit alpha"/>
    <property type="match status" value="1"/>
</dbReference>
<dbReference type="Pfam" id="PF02785">
    <property type="entry name" value="Biotin_carb_C"/>
    <property type="match status" value="1"/>
</dbReference>
<keyword evidence="12" id="KW-0460">Magnesium</keyword>
<dbReference type="GO" id="GO:0006633">
    <property type="term" value="P:fatty acid biosynthetic process"/>
    <property type="evidence" value="ECO:0007669"/>
    <property type="project" value="UniProtKB-KW"/>
</dbReference>
<evidence type="ECO:0000256" key="20">
    <source>
        <dbReference type="SAM" id="MobiDB-lite"/>
    </source>
</evidence>
<evidence type="ECO:0000259" key="22">
    <source>
        <dbReference type="PROSITE" id="PS50979"/>
    </source>
</evidence>
<dbReference type="PROSITE" id="PS50979">
    <property type="entry name" value="BC"/>
    <property type="match status" value="1"/>
</dbReference>
<organism evidence="23 24">
    <name type="scientific">Massilia violaceinigra</name>
    <dbReference type="NCBI Taxonomy" id="2045208"/>
    <lineage>
        <taxon>Bacteria</taxon>
        <taxon>Pseudomonadati</taxon>
        <taxon>Pseudomonadota</taxon>
        <taxon>Betaproteobacteria</taxon>
        <taxon>Burkholderiales</taxon>
        <taxon>Oxalobacteraceae</taxon>
        <taxon>Telluria group</taxon>
        <taxon>Massilia</taxon>
    </lineage>
</organism>
<comment type="subunit">
    <text evidence="3 19">Acetyl-CoA carboxylase is a heterohexamer of biotin carboxyl carrier protein, biotin carboxylase and the two subunits of carboxyl transferase in a 2:2 complex.</text>
</comment>
<evidence type="ECO:0000259" key="21">
    <source>
        <dbReference type="PROSITE" id="PS50975"/>
    </source>
</evidence>
<reference evidence="23" key="1">
    <citation type="submission" date="2017-10" db="EMBL/GenBank/DDBJ databases">
        <title>Massilia psychrophilum sp. nov., a novel purple-pigmented bacterium isolated from Tianshan glacier, Xinjiang Municipality, China.</title>
        <authorList>
            <person name="Wang H."/>
        </authorList>
    </citation>
    <scope>NUCLEOTIDE SEQUENCE [LARGE SCALE GENOMIC DNA]</scope>
    <source>
        <strain evidence="23">B2</strain>
    </source>
</reference>
<keyword evidence="7 19" id="KW-0436">Ligase</keyword>
<feature type="region of interest" description="Disordered" evidence="20">
    <location>
        <begin position="443"/>
        <end position="466"/>
    </location>
</feature>
<protein>
    <recommendedName>
        <fullName evidence="5 19">Biotin carboxylase</fullName>
        <ecNumber evidence="4 19">6.3.4.14</ecNumber>
    </recommendedName>
    <alternativeName>
        <fullName evidence="16 19">Acetyl-coenzyme A carboxylase biotin carboxylase subunit A</fullName>
    </alternativeName>
</protein>
<dbReference type="InterPro" id="IPR004549">
    <property type="entry name" value="Acetyl_CoA_COase_biotin_COase"/>
</dbReference>
<evidence type="ECO:0000256" key="10">
    <source>
        <dbReference type="ARBA" id="ARBA00022832"/>
    </source>
</evidence>
<keyword evidence="6 19" id="KW-0444">Lipid biosynthesis</keyword>
<evidence type="ECO:0000256" key="14">
    <source>
        <dbReference type="ARBA" id="ARBA00023160"/>
    </source>
</evidence>
<dbReference type="GO" id="GO:0046872">
    <property type="term" value="F:metal ion binding"/>
    <property type="evidence" value="ECO:0007669"/>
    <property type="project" value="UniProtKB-KW"/>
</dbReference>
<evidence type="ECO:0000256" key="12">
    <source>
        <dbReference type="ARBA" id="ARBA00022842"/>
    </source>
</evidence>
<evidence type="ECO:0000313" key="23">
    <source>
        <dbReference type="EMBL" id="ATQ75231.1"/>
    </source>
</evidence>
<name>A0A2D2DJT4_9BURK</name>
<dbReference type="Gene3D" id="3.30.470.20">
    <property type="entry name" value="ATP-grasp fold, B domain"/>
    <property type="match status" value="1"/>
</dbReference>
<dbReference type="KEGG" id="mass:CR152_12420"/>
<feature type="domain" description="ATP-grasp" evidence="21">
    <location>
        <begin position="120"/>
        <end position="317"/>
    </location>
</feature>
<proteinExistence type="predicted"/>
<keyword evidence="9 18" id="KW-0547">Nucleotide-binding</keyword>
<dbReference type="EMBL" id="CP024608">
    <property type="protein sequence ID" value="ATQ75231.1"/>
    <property type="molecule type" value="Genomic_DNA"/>
</dbReference>